<reference evidence="1 2" key="1">
    <citation type="submission" date="2018-06" db="EMBL/GenBank/DDBJ databases">
        <title>Genomic Encyclopedia of Archaeal and Bacterial Type Strains, Phase II (KMG-II): from individual species to whole genera.</title>
        <authorList>
            <person name="Goeker M."/>
        </authorList>
    </citation>
    <scope>NUCLEOTIDE SEQUENCE [LARGE SCALE GENOMIC DNA]</scope>
    <source>
        <strain evidence="1 2">DSM 29821</strain>
    </source>
</reference>
<evidence type="ECO:0008006" key="3">
    <source>
        <dbReference type="Google" id="ProtNLM"/>
    </source>
</evidence>
<evidence type="ECO:0000313" key="2">
    <source>
        <dbReference type="Proteomes" id="UP000249819"/>
    </source>
</evidence>
<comment type="caution">
    <text evidence="1">The sequence shown here is derived from an EMBL/GenBank/DDBJ whole genome shotgun (WGS) entry which is preliminary data.</text>
</comment>
<organism evidence="1 2">
    <name type="scientific">Chitinophaga dinghuensis</name>
    <dbReference type="NCBI Taxonomy" id="1539050"/>
    <lineage>
        <taxon>Bacteria</taxon>
        <taxon>Pseudomonadati</taxon>
        <taxon>Bacteroidota</taxon>
        <taxon>Chitinophagia</taxon>
        <taxon>Chitinophagales</taxon>
        <taxon>Chitinophagaceae</taxon>
        <taxon>Chitinophaga</taxon>
    </lineage>
</organism>
<dbReference type="Proteomes" id="UP000249819">
    <property type="component" value="Unassembled WGS sequence"/>
</dbReference>
<sequence length="229" mass="25970">MDEPTVVPLLDGCKLLTQGAEMALLDASGKVLLPFALHQIRYNAPLQAYIVRENKLYGIFLPNQGWLLPPAYTSIKPLKPSAVGYFNERLAVVKHLDNAGVFVIGDNPRWMMPMVYRHFMHLSLGFLAYREKGFWESWGLADFHGQLLGKCCFFSINGKNGYLNNGVALGFFDRAIYILHGDGNAVRINRSQAEAELAFYPEEFYTKHQIHCFREEIRYGSLGGFRGPF</sequence>
<proteinExistence type="predicted"/>
<dbReference type="AlphaFoldDB" id="A0A327W4V0"/>
<dbReference type="EMBL" id="QLMA01000003">
    <property type="protein sequence ID" value="RAJ83195.1"/>
    <property type="molecule type" value="Genomic_DNA"/>
</dbReference>
<dbReference type="OrthoDB" id="5464673at2"/>
<keyword evidence="2" id="KW-1185">Reference proteome</keyword>
<gene>
    <name evidence="1" type="ORF">CLV59_103155</name>
</gene>
<protein>
    <recommendedName>
        <fullName evidence="3">WG repeat protein</fullName>
    </recommendedName>
</protein>
<evidence type="ECO:0000313" key="1">
    <source>
        <dbReference type="EMBL" id="RAJ83195.1"/>
    </source>
</evidence>
<name>A0A327W4V0_9BACT</name>
<dbReference type="RefSeq" id="WP_146616155.1">
    <property type="nucleotide sequence ID" value="NZ_QLMA01000003.1"/>
</dbReference>
<accession>A0A327W4V0</accession>